<reference evidence="4" key="1">
    <citation type="submission" date="2022-11" db="EMBL/GenBank/DDBJ databases">
        <authorList>
            <person name="Scott C."/>
            <person name="Bruce N."/>
        </authorList>
    </citation>
    <scope>NUCLEOTIDE SEQUENCE</scope>
</reference>
<sequence length="1351" mass="146045">MVVNGGNGGGMDGGMGMQQQQQQQANAANRPLGTEYTLQGGNEGAYRAARRKLKRGDATQNASKKYIKLLQRKIKEQSAQLAGEGKYDPAQDIAEDKEARTALLQEKLASKGLAQDDAAVPTGKPEDDASRKDLKSFLDRCQDQFTSATTSNFQSRAAESQVQPLTRYDAQIPGRFANSHRRKSSSSRRRSLDNELSLNATNQQVEGGSFKWRFGLRGHLDTVRSVIFSGGGSPAEPEICTAGDDGMIKRFNVPRLDSVGDPRLQGRPGCYCELYPPWPRGAVLCLAAWSPSPNFVTGGRAQGDGWIFSGGQDSTIRVWERGRIDPKASLEGHDDAVWALCVLPGTLYSVFGATNGSTIGNSDRILLASGSADGTVKLWAISTPPRLGSPQPGPGPRRPPGSSGRVRGNSMSSGSGFTNSPQATGESIVVSYADAVVMVYDTKTGESIGNLASLETYDGTMATSVNAVVATTAGLEQQQHGGGLADDDATSAGPTGGKSMAGTGVEGVIISGHEDRFVRFFDANSETMSGIPEAAKEASPDSASTGVSFCIDQHPCLTLTVPTRTGNYIIAALSALVAWAGISFYGIVAYFLHQHLAARKSKDVLDLQLQVLFRSESGALESAFEGIKLYWAWKNIAKRVWRRIIPFSILAAAVWSGFIIASVLVANVASDGYGDVFVVAVPEYCGDLAFGMGNMTLDEIKIADNDPILRASRSAQDTWSQNNLKWARVFGSPLRDHESRGTASPPASRAKKLTLPYASKDVECPWTLDTRCLGAGNVDGPAVNLDTGLLDSHADLGINAPSHERIQVRKSATCAVVDTNKFDRVFVTENNETVYGIEVMAEATVQKIPELNKTVNFFGAKDSQVMITSSSALTFGTFLFLPFLQKSVRLGRRAPKGWCRWRRDHVPLIPTFDTDNYDTSFFSVATDVLFYEKVQDPLYFAALEYAALTTGNNGKYAYATNRRYNTVVCREAYEMCNPKNQACTGLSPIMTWANKVEGLGLNSHQKVTAMRLMLNFYWGGQISLNGPEGTTEVAFWFATSLSNIQRTVVDWSSKPWLDPQANDSLSAHVNMTRLDAAYSAVNLVSEFDEACRNTVIRTSASVQNFSVTVTLVVLCITFSILATKLLLSTIVEHVRDRKRAGGLFNPSTAVKEIARDADDKYHLLRMALEGTRIGGWESGAFGVPITRQSGDILAPRRDPVRKLARYPTFPLYSADSRASTFVCNSVTESPTGLRSPARANTGAFSRDRFGRAGTGGGLQAVSEVDLESGFDGGRCELSSASSQETLRGREGDGVEGGDYMFHAAMRDIYVSSGGSPAPPPPLRREEPPAARSWDSGRRGFAGREWNEHAEL</sequence>
<dbReference type="InterPro" id="IPR036322">
    <property type="entry name" value="WD40_repeat_dom_sf"/>
</dbReference>
<keyword evidence="3" id="KW-0812">Transmembrane</keyword>
<keyword evidence="1" id="KW-0853">WD repeat</keyword>
<keyword evidence="3" id="KW-0472">Membrane</keyword>
<dbReference type="InterPro" id="IPR051488">
    <property type="entry name" value="WD_repeat_striatin"/>
</dbReference>
<evidence type="ECO:0000313" key="4">
    <source>
        <dbReference type="EMBL" id="CAI4217348.1"/>
    </source>
</evidence>
<dbReference type="Gene3D" id="2.130.10.10">
    <property type="entry name" value="YVTN repeat-like/Quinoprotein amine dehydrogenase"/>
    <property type="match status" value="1"/>
</dbReference>
<feature type="compositionally biased region" description="Low complexity" evidence="2">
    <location>
        <begin position="17"/>
        <end position="29"/>
    </location>
</feature>
<feature type="region of interest" description="Disordered" evidence="2">
    <location>
        <begin position="382"/>
        <end position="423"/>
    </location>
</feature>
<comment type="caution">
    <text evidence="4">The sequence shown here is derived from an EMBL/GenBank/DDBJ whole genome shotgun (WGS) entry which is preliminary data.</text>
</comment>
<dbReference type="SUPFAM" id="SSF50978">
    <property type="entry name" value="WD40 repeat-like"/>
    <property type="match status" value="1"/>
</dbReference>
<feature type="repeat" description="WD" evidence="1">
    <location>
        <begin position="366"/>
        <end position="389"/>
    </location>
</feature>
<dbReference type="PANTHER" id="PTHR15653:SF0">
    <property type="entry name" value="CONNECTOR OF KINASE TO AP-1, ISOFORM E"/>
    <property type="match status" value="1"/>
</dbReference>
<evidence type="ECO:0000256" key="2">
    <source>
        <dbReference type="SAM" id="MobiDB-lite"/>
    </source>
</evidence>
<dbReference type="EMBL" id="CALLCH030000016">
    <property type="protein sequence ID" value="CAI4217348.1"/>
    <property type="molecule type" value="Genomic_DNA"/>
</dbReference>
<feature type="region of interest" description="Disordered" evidence="2">
    <location>
        <begin position="478"/>
        <end position="501"/>
    </location>
</feature>
<dbReference type="Pfam" id="PF00400">
    <property type="entry name" value="WD40"/>
    <property type="match status" value="2"/>
</dbReference>
<feature type="transmembrane region" description="Helical" evidence="3">
    <location>
        <begin position="568"/>
        <end position="592"/>
    </location>
</feature>
<feature type="region of interest" description="Disordered" evidence="2">
    <location>
        <begin position="148"/>
        <end position="200"/>
    </location>
</feature>
<evidence type="ECO:0000256" key="1">
    <source>
        <dbReference type="PROSITE-ProRule" id="PRU00221"/>
    </source>
</evidence>
<dbReference type="SMART" id="SM00320">
    <property type="entry name" value="WD40"/>
    <property type="match status" value="4"/>
</dbReference>
<feature type="transmembrane region" description="Helical" evidence="3">
    <location>
        <begin position="644"/>
        <end position="666"/>
    </location>
</feature>
<feature type="compositionally biased region" description="Basic residues" evidence="2">
    <location>
        <begin position="178"/>
        <end position="189"/>
    </location>
</feature>
<evidence type="ECO:0000313" key="5">
    <source>
        <dbReference type="Proteomes" id="UP000838763"/>
    </source>
</evidence>
<dbReference type="Proteomes" id="UP000838763">
    <property type="component" value="Unassembled WGS sequence"/>
</dbReference>
<evidence type="ECO:0000256" key="3">
    <source>
        <dbReference type="SAM" id="Phobius"/>
    </source>
</evidence>
<dbReference type="OrthoDB" id="727118at2759"/>
<keyword evidence="5" id="KW-1185">Reference proteome</keyword>
<gene>
    <name evidence="4" type="ORF">PPNO1_LOCUS6962</name>
</gene>
<feature type="compositionally biased region" description="Polar residues" evidence="2">
    <location>
        <begin position="409"/>
        <end position="423"/>
    </location>
</feature>
<feature type="compositionally biased region" description="Gly residues" evidence="2">
    <location>
        <begin position="1"/>
        <end position="16"/>
    </location>
</feature>
<organism evidence="4 5">
    <name type="scientific">Parascedosporium putredinis</name>
    <dbReference type="NCBI Taxonomy" id="1442378"/>
    <lineage>
        <taxon>Eukaryota</taxon>
        <taxon>Fungi</taxon>
        <taxon>Dikarya</taxon>
        <taxon>Ascomycota</taxon>
        <taxon>Pezizomycotina</taxon>
        <taxon>Sordariomycetes</taxon>
        <taxon>Hypocreomycetidae</taxon>
        <taxon>Microascales</taxon>
        <taxon>Microascaceae</taxon>
        <taxon>Parascedosporium</taxon>
    </lineage>
</organism>
<protein>
    <submittedName>
        <fullName evidence="4">Uncharacterized protein</fullName>
    </submittedName>
</protein>
<dbReference type="PANTHER" id="PTHR15653">
    <property type="entry name" value="STRIATIN"/>
    <property type="match status" value="1"/>
</dbReference>
<dbReference type="InterPro" id="IPR015943">
    <property type="entry name" value="WD40/YVTN_repeat-like_dom_sf"/>
</dbReference>
<keyword evidence="3" id="KW-1133">Transmembrane helix</keyword>
<feature type="compositionally biased region" description="Polar residues" evidence="2">
    <location>
        <begin position="148"/>
        <end position="164"/>
    </location>
</feature>
<name>A0A9P1ME31_9PEZI</name>
<accession>A0A9P1ME31</accession>
<dbReference type="InterPro" id="IPR001680">
    <property type="entry name" value="WD40_rpt"/>
</dbReference>
<feature type="region of interest" description="Disordered" evidence="2">
    <location>
        <begin position="1310"/>
        <end position="1351"/>
    </location>
</feature>
<proteinExistence type="predicted"/>
<feature type="region of interest" description="Disordered" evidence="2">
    <location>
        <begin position="1"/>
        <end position="43"/>
    </location>
</feature>
<dbReference type="PROSITE" id="PS50082">
    <property type="entry name" value="WD_REPEATS_2"/>
    <property type="match status" value="1"/>
</dbReference>